<dbReference type="PANTHER" id="PTHR42960:SF1">
    <property type="entry name" value="YCF46 PROTEIN"/>
    <property type="match status" value="1"/>
</dbReference>
<dbReference type="RefSeq" id="WP_105358316.1">
    <property type="nucleotide sequence ID" value="NZ_PUIB01000024.1"/>
</dbReference>
<evidence type="ECO:0000313" key="6">
    <source>
        <dbReference type="EMBL" id="PQO28940.1"/>
    </source>
</evidence>
<dbReference type="Gene3D" id="3.40.50.300">
    <property type="entry name" value="P-loop containing nucleotide triphosphate hydrolases"/>
    <property type="match status" value="1"/>
</dbReference>
<dbReference type="PANTHER" id="PTHR42960">
    <property type="entry name" value="YCF46 PROTEIN"/>
    <property type="match status" value="1"/>
</dbReference>
<evidence type="ECO:0000259" key="5">
    <source>
        <dbReference type="SMART" id="SM00382"/>
    </source>
</evidence>
<comment type="caution">
    <text evidence="6">The sequence shown here is derived from an EMBL/GenBank/DDBJ whole genome shotgun (WGS) entry which is preliminary data.</text>
</comment>
<feature type="domain" description="AAA+ ATPase" evidence="5">
    <location>
        <begin position="252"/>
        <end position="387"/>
    </location>
</feature>
<dbReference type="Proteomes" id="UP000239388">
    <property type="component" value="Unassembled WGS sequence"/>
</dbReference>
<proteinExistence type="inferred from homology"/>
<sequence length="492" mass="54159">MTLTQRLGEYVRACFSGLWIESHEHQDALVAIAQLCRQENWQLATWDLESGLRCQASDANSSTGDPLGAIRAIHALATPDGTTLVVLQNFHRFMQSAEIVQALIQQVIAGKQNRTFVVILSPIVNLPAELEKLFVVLEHELPDREQLQEIALGIATEEGEFPEGAEREVLLDAAVGLTRFEAEGAFSLSLIRDGRLTAATLWEQKAQMLKKSGLLHLFRGGDDFSRLGGLAALKAFAKRALLQPSRNNPLKRPRGVMLLSPPGCGKSQFCKALGREVGRPVLILDVGSLLGSLVGQSEERTRAALRTVDAMAPCILMIDEVEKAFAGLSGSSDSGVAARMFGTFLSWLNDHESDVFVVCTANDVSKLPPEFSRSERFDGVFFVDLPGREEKDAIWQIYRDLFEIDPEQRLPKDDEFTGAEIRACCRLAALLDVSLIQAAQYVVPVAVTSAESVGKLRQWAHGRCLAADKPGVYQADENRRARRKIPRDASRN</sequence>
<keyword evidence="2" id="KW-0067">ATP-binding</keyword>
<dbReference type="GO" id="GO:0005524">
    <property type="term" value="F:ATP binding"/>
    <property type="evidence" value="ECO:0007669"/>
    <property type="project" value="UniProtKB-KW"/>
</dbReference>
<reference evidence="6 7" key="1">
    <citation type="submission" date="2018-02" db="EMBL/GenBank/DDBJ databases">
        <title>Comparative genomes isolates from brazilian mangrove.</title>
        <authorList>
            <person name="Araujo J.E."/>
            <person name="Taketani R.G."/>
            <person name="Silva M.C.P."/>
            <person name="Loureco M.V."/>
            <person name="Andreote F.D."/>
        </authorList>
    </citation>
    <scope>NUCLEOTIDE SEQUENCE [LARGE SCALE GENOMIC DNA]</scope>
    <source>
        <strain evidence="6 7">NAP PRIS-MGV</strain>
    </source>
</reference>
<dbReference type="OrthoDB" id="9806903at2"/>
<dbReference type="SUPFAM" id="SSF52540">
    <property type="entry name" value="P-loop containing nucleoside triphosphate hydrolases"/>
    <property type="match status" value="1"/>
</dbReference>
<evidence type="ECO:0000256" key="1">
    <source>
        <dbReference type="ARBA" id="ARBA00022741"/>
    </source>
</evidence>
<dbReference type="GO" id="GO:0016887">
    <property type="term" value="F:ATP hydrolysis activity"/>
    <property type="evidence" value="ECO:0007669"/>
    <property type="project" value="InterPro"/>
</dbReference>
<dbReference type="InterPro" id="IPR003959">
    <property type="entry name" value="ATPase_AAA_core"/>
</dbReference>
<dbReference type="InterPro" id="IPR052381">
    <property type="entry name" value="AAA_domain_protein"/>
</dbReference>
<keyword evidence="1" id="KW-0547">Nucleotide-binding</keyword>
<evidence type="ECO:0000256" key="3">
    <source>
        <dbReference type="ARBA" id="ARBA00038088"/>
    </source>
</evidence>
<gene>
    <name evidence="6" type="ORF">C5Y98_24585</name>
</gene>
<dbReference type="Pfam" id="PF00004">
    <property type="entry name" value="AAA"/>
    <property type="match status" value="1"/>
</dbReference>
<dbReference type="EMBL" id="PUIB01000024">
    <property type="protein sequence ID" value="PQO28940.1"/>
    <property type="molecule type" value="Genomic_DNA"/>
</dbReference>
<dbReference type="InterPro" id="IPR003593">
    <property type="entry name" value="AAA+_ATPase"/>
</dbReference>
<name>A0A2S8F9Z5_9BACT</name>
<accession>A0A2S8F9Z5</accession>
<dbReference type="AlphaFoldDB" id="A0A2S8F9Z5"/>
<protein>
    <recommendedName>
        <fullName evidence="4">Uncharacterized AAA domain-containing protein ycf46</fullName>
    </recommendedName>
</protein>
<evidence type="ECO:0000256" key="4">
    <source>
        <dbReference type="ARBA" id="ARBA00040480"/>
    </source>
</evidence>
<dbReference type="InterPro" id="IPR027417">
    <property type="entry name" value="P-loop_NTPase"/>
</dbReference>
<organism evidence="6 7">
    <name type="scientific">Blastopirellula marina</name>
    <dbReference type="NCBI Taxonomy" id="124"/>
    <lineage>
        <taxon>Bacteria</taxon>
        <taxon>Pseudomonadati</taxon>
        <taxon>Planctomycetota</taxon>
        <taxon>Planctomycetia</taxon>
        <taxon>Pirellulales</taxon>
        <taxon>Pirellulaceae</taxon>
        <taxon>Blastopirellula</taxon>
    </lineage>
</organism>
<comment type="similarity">
    <text evidence="3">Belongs to the AAA ATPase family. Highly divergent.</text>
</comment>
<dbReference type="SMART" id="SM00382">
    <property type="entry name" value="AAA"/>
    <property type="match status" value="1"/>
</dbReference>
<evidence type="ECO:0000313" key="7">
    <source>
        <dbReference type="Proteomes" id="UP000239388"/>
    </source>
</evidence>
<evidence type="ECO:0000256" key="2">
    <source>
        <dbReference type="ARBA" id="ARBA00022840"/>
    </source>
</evidence>